<dbReference type="PANTHER" id="PTHR24032">
    <property type="entry name" value="EGF-LIKE DOMAIN-CONTAINING PROTEIN-RELATED-RELATED"/>
    <property type="match status" value="1"/>
</dbReference>
<dbReference type="RefSeq" id="XP_003283169.1">
    <property type="nucleotide sequence ID" value="XM_003283121.1"/>
</dbReference>
<feature type="disulfide bond" evidence="2">
    <location>
        <begin position="358"/>
        <end position="368"/>
    </location>
</feature>
<dbReference type="PROSITE" id="PS00022">
    <property type="entry name" value="EGF_1"/>
    <property type="match status" value="2"/>
</dbReference>
<accession>F0Z6Y1</accession>
<proteinExistence type="predicted"/>
<dbReference type="Gene3D" id="2.10.25.10">
    <property type="entry name" value="Laminin"/>
    <property type="match status" value="1"/>
</dbReference>
<dbReference type="PROSITE" id="PS50026">
    <property type="entry name" value="EGF_3"/>
    <property type="match status" value="1"/>
</dbReference>
<dbReference type="InterPro" id="IPR002049">
    <property type="entry name" value="LE_dom"/>
</dbReference>
<name>F0Z6Y1_DICPU</name>
<dbReference type="OrthoDB" id="26095at2759"/>
<dbReference type="InterPro" id="IPR013111">
    <property type="entry name" value="EGF_extracell"/>
</dbReference>
<dbReference type="OMA" id="SWINITQ"/>
<protein>
    <recommendedName>
        <fullName evidence="4">EGF-like domain-containing protein</fullName>
    </recommendedName>
</protein>
<dbReference type="Proteomes" id="UP000001064">
    <property type="component" value="Unassembled WGS sequence"/>
</dbReference>
<dbReference type="AlphaFoldDB" id="F0Z6Y1"/>
<sequence>MIQAQCKYKQHYKSYQNYTKIFFRYFNCPFISPTSIIDLSNLGSTNTLSIITPDRKFHLNGELPLILGNKLKTLILNGSYLKQINYRIFDSLTSLYLTNNTISGTLPPLNPDTSLLYIDLNNNEITGNIDRSYCNLKKLVLTNNKISGEIPTCFTCFFNILKNDFNGNYFSNYDPLPCTTTIPYNMTYKVEADVYTFIIDGYDLGGDNLNSFVTFSGENMELISMAVLKPNSQISLKASLTDSNKFAPQIISITYSVYLNSLTFKLPLNPSPPRPNTVLWFGKDVTIIGSYFTYDKTTVSIMIGKEPCIVSSTTFDKITCSVSIVDTKHSNIKTFINVGSYSTQISLNPEQENIIILCAYPCMDNAYCNTEIGQCICDEGFQGNDCQTPYLECQLAIDNNQICGNRGKCNNQTGICVCDDVLNPSPSCSSCPDPLCGGNGKCNYSTATCECKKGFYGYQGPNCAVPSIYVASVDPSSEDGGNALFSGWFGLKSESTQTKVFIGGKECTPISLINETTIICTAQAGTGLQSVNITNPSIYWFNPSIYKYQPSSTKCLNDCNEKNKGGVCNKMTGYCLCNENFDGADCSKINNNNQPPTNTTVDDDTGLINLNNQKTKYNISIISLIEVGIGGNIVSSIDLKNKWSNITTTRTPDGNLLYNFTQSIQSNQSTIIYLVEEVEKSKIFTFAGIDFKVSSGSIKITVLISNYQFTSNLNTLKLLLESSVENIDNPDNECNDKTIDINSANNENGSSSNLNYITIKKDAKILTGRFLDRAEADDRSTFITSEIANKTDQSLTIAINLPHCVKYCKLDPDFSVLVSNEFRDECPSSKKWLIPVAVAVPVVGVSLIVIAVIILYRNRLSRLNLAIKLKNLGKK</sequence>
<dbReference type="SMART" id="SM00181">
    <property type="entry name" value="EGF"/>
    <property type="match status" value="4"/>
</dbReference>
<dbReference type="FunCoup" id="F0Z6Y1">
    <property type="interactions" value="937"/>
</dbReference>
<dbReference type="PROSITE" id="PS01186">
    <property type="entry name" value="EGF_2"/>
    <property type="match status" value="2"/>
</dbReference>
<dbReference type="InterPro" id="IPR054484">
    <property type="entry name" value="ComC_SSD"/>
</dbReference>
<keyword evidence="3" id="KW-1133">Transmembrane helix</keyword>
<dbReference type="InterPro" id="IPR057013">
    <property type="entry name" value="LRR_ComC"/>
</dbReference>
<dbReference type="PANTHER" id="PTHR24032:SF69">
    <property type="entry name" value="EGF-LIKE DOMAIN-CONTAINING PROTEIN"/>
    <property type="match status" value="1"/>
</dbReference>
<feature type="transmembrane region" description="Helical" evidence="3">
    <location>
        <begin position="832"/>
        <end position="856"/>
    </location>
</feature>
<dbReference type="STRING" id="5786.F0Z6Y1"/>
<dbReference type="PRINTS" id="PR00011">
    <property type="entry name" value="EGFLAMININ"/>
</dbReference>
<dbReference type="InterPro" id="IPR000742">
    <property type="entry name" value="EGF"/>
</dbReference>
<dbReference type="InterPro" id="IPR013783">
    <property type="entry name" value="Ig-like_fold"/>
</dbReference>
<organism evidence="5 6">
    <name type="scientific">Dictyostelium purpureum</name>
    <name type="common">Slime mold</name>
    <dbReference type="NCBI Taxonomy" id="5786"/>
    <lineage>
        <taxon>Eukaryota</taxon>
        <taxon>Amoebozoa</taxon>
        <taxon>Evosea</taxon>
        <taxon>Eumycetozoa</taxon>
        <taxon>Dictyostelia</taxon>
        <taxon>Dictyosteliales</taxon>
        <taxon>Dictyosteliaceae</taxon>
        <taxon>Dictyostelium</taxon>
    </lineage>
</organism>
<dbReference type="InterPro" id="IPR032675">
    <property type="entry name" value="LRR_dom_sf"/>
</dbReference>
<reference evidence="6" key="1">
    <citation type="journal article" date="2011" name="Genome Biol.">
        <title>Comparative genomics of the social amoebae Dictyostelium discoideum and Dictyostelium purpureum.</title>
        <authorList>
            <consortium name="US DOE Joint Genome Institute (JGI-PGF)"/>
            <person name="Sucgang R."/>
            <person name="Kuo A."/>
            <person name="Tian X."/>
            <person name="Salerno W."/>
            <person name="Parikh A."/>
            <person name="Feasley C.L."/>
            <person name="Dalin E."/>
            <person name="Tu H."/>
            <person name="Huang E."/>
            <person name="Barry K."/>
            <person name="Lindquist E."/>
            <person name="Shapiro H."/>
            <person name="Bruce D."/>
            <person name="Schmutz J."/>
            <person name="Salamov A."/>
            <person name="Fey P."/>
            <person name="Gaudet P."/>
            <person name="Anjard C."/>
            <person name="Babu M.M."/>
            <person name="Basu S."/>
            <person name="Bushmanova Y."/>
            <person name="van der Wel H."/>
            <person name="Katoh-Kurasawa M."/>
            <person name="Dinh C."/>
            <person name="Coutinho P.M."/>
            <person name="Saito T."/>
            <person name="Elias M."/>
            <person name="Schaap P."/>
            <person name="Kay R.R."/>
            <person name="Henrissat B."/>
            <person name="Eichinger L."/>
            <person name="Rivero F."/>
            <person name="Putnam N.H."/>
            <person name="West C.M."/>
            <person name="Loomis W.F."/>
            <person name="Chisholm R.L."/>
            <person name="Shaulsky G."/>
            <person name="Strassmann J.E."/>
            <person name="Queller D.C."/>
            <person name="Kuspa A."/>
            <person name="Grigoriev I.V."/>
        </authorList>
    </citation>
    <scope>NUCLEOTIDE SEQUENCE [LARGE SCALE GENOMIC DNA]</scope>
    <source>
        <strain evidence="6">QSDP1</strain>
    </source>
</reference>
<feature type="domain" description="EGF-like" evidence="4">
    <location>
        <begin position="354"/>
        <end position="387"/>
    </location>
</feature>
<dbReference type="Pfam" id="PF01833">
    <property type="entry name" value="TIG"/>
    <property type="match status" value="2"/>
</dbReference>
<dbReference type="KEGG" id="dpp:DICPUDRAFT_25438"/>
<dbReference type="Pfam" id="PF00053">
    <property type="entry name" value="EGF_laminin"/>
    <property type="match status" value="1"/>
</dbReference>
<dbReference type="SUPFAM" id="SSF52058">
    <property type="entry name" value="L domain-like"/>
    <property type="match status" value="1"/>
</dbReference>
<keyword evidence="1 2" id="KW-1015">Disulfide bond</keyword>
<evidence type="ECO:0000256" key="2">
    <source>
        <dbReference type="PROSITE-ProRule" id="PRU00076"/>
    </source>
</evidence>
<keyword evidence="6" id="KW-1185">Reference proteome</keyword>
<dbReference type="InterPro" id="IPR053331">
    <property type="entry name" value="EGF-like_comC"/>
</dbReference>
<dbReference type="GeneID" id="10509125"/>
<dbReference type="InterPro" id="IPR002909">
    <property type="entry name" value="IPT_dom"/>
</dbReference>
<comment type="caution">
    <text evidence="2">Lacks conserved residue(s) required for the propagation of feature annotation.</text>
</comment>
<evidence type="ECO:0000259" key="4">
    <source>
        <dbReference type="PROSITE" id="PS50026"/>
    </source>
</evidence>
<dbReference type="CDD" id="cd00603">
    <property type="entry name" value="IPT_PCSR"/>
    <property type="match status" value="1"/>
</dbReference>
<keyword evidence="2" id="KW-0245">EGF-like domain</keyword>
<evidence type="ECO:0000313" key="5">
    <source>
        <dbReference type="EMBL" id="EGC40233.1"/>
    </source>
</evidence>
<dbReference type="EMBL" id="GL870944">
    <property type="protein sequence ID" value="EGC40233.1"/>
    <property type="molecule type" value="Genomic_DNA"/>
</dbReference>
<dbReference type="eggNOG" id="KOG1225">
    <property type="taxonomic scope" value="Eukaryota"/>
</dbReference>
<dbReference type="Pfam" id="PF07974">
    <property type="entry name" value="EGF_2"/>
    <property type="match status" value="1"/>
</dbReference>
<dbReference type="Gene3D" id="3.80.10.10">
    <property type="entry name" value="Ribonuclease Inhibitor"/>
    <property type="match status" value="1"/>
</dbReference>
<feature type="disulfide bond" evidence="2">
    <location>
        <begin position="377"/>
        <end position="386"/>
    </location>
</feature>
<dbReference type="Pfam" id="PF22933">
    <property type="entry name" value="ComC_SSD"/>
    <property type="match status" value="1"/>
</dbReference>
<keyword evidence="3" id="KW-0812">Transmembrane</keyword>
<dbReference type="Gene3D" id="2.60.40.10">
    <property type="entry name" value="Immunoglobulins"/>
    <property type="match status" value="1"/>
</dbReference>
<dbReference type="Pfam" id="PF24141">
    <property type="entry name" value="LRR_ComC"/>
    <property type="match status" value="1"/>
</dbReference>
<dbReference type="InParanoid" id="F0Z6Y1"/>
<dbReference type="VEuPathDB" id="AmoebaDB:DICPUDRAFT_25438"/>
<keyword evidence="3" id="KW-0472">Membrane</keyword>
<evidence type="ECO:0000256" key="3">
    <source>
        <dbReference type="SAM" id="Phobius"/>
    </source>
</evidence>
<evidence type="ECO:0000313" key="6">
    <source>
        <dbReference type="Proteomes" id="UP000001064"/>
    </source>
</evidence>
<evidence type="ECO:0000256" key="1">
    <source>
        <dbReference type="ARBA" id="ARBA00023157"/>
    </source>
</evidence>
<gene>
    <name evidence="5" type="ORF">DICPUDRAFT_25438</name>
</gene>